<feature type="domain" description="CKK" evidence="2">
    <location>
        <begin position="496"/>
        <end position="622"/>
    </location>
</feature>
<dbReference type="GO" id="GO:0007026">
    <property type="term" value="P:negative regulation of microtubule depolymerization"/>
    <property type="evidence" value="ECO:0007669"/>
    <property type="project" value="TreeGrafter"/>
</dbReference>
<comment type="similarity">
    <text evidence="1">Belongs to the CAMSAP1 family.</text>
</comment>
<dbReference type="InterPro" id="IPR032940">
    <property type="entry name" value="CAMSAP"/>
</dbReference>
<dbReference type="Gene3D" id="3.10.20.360">
    <property type="entry name" value="CKK domain"/>
    <property type="match status" value="1"/>
</dbReference>
<dbReference type="EMBL" id="UXSR01000093">
    <property type="protein sequence ID" value="VDD74891.1"/>
    <property type="molecule type" value="Genomic_DNA"/>
</dbReference>
<keyword evidence="4" id="KW-1185">Reference proteome</keyword>
<dbReference type="GO" id="GO:0036449">
    <property type="term" value="C:microtubule minus-end"/>
    <property type="evidence" value="ECO:0007669"/>
    <property type="project" value="TreeGrafter"/>
</dbReference>
<dbReference type="GO" id="GO:0051011">
    <property type="term" value="F:microtubule minus-end binding"/>
    <property type="evidence" value="ECO:0007669"/>
    <property type="project" value="TreeGrafter"/>
</dbReference>
<dbReference type="InterPro" id="IPR038209">
    <property type="entry name" value="CKK_dom_sf"/>
</dbReference>
<dbReference type="Pfam" id="PF08683">
    <property type="entry name" value="CAMSAP_CKK"/>
    <property type="match status" value="1"/>
</dbReference>
<dbReference type="PROSITE" id="PS51508">
    <property type="entry name" value="CKK"/>
    <property type="match status" value="1"/>
</dbReference>
<evidence type="ECO:0000256" key="1">
    <source>
        <dbReference type="PROSITE-ProRule" id="PRU00841"/>
    </source>
</evidence>
<reference evidence="3 4" key="1">
    <citation type="submission" date="2018-10" db="EMBL/GenBank/DDBJ databases">
        <authorList>
            <consortium name="Pathogen Informatics"/>
        </authorList>
    </citation>
    <scope>NUCLEOTIDE SEQUENCE [LARGE SCALE GENOMIC DNA]</scope>
</reference>
<dbReference type="SUPFAM" id="SSF50346">
    <property type="entry name" value="PRC-barrel domain"/>
    <property type="match status" value="1"/>
</dbReference>
<organism evidence="3 4">
    <name type="scientific">Mesocestoides corti</name>
    <name type="common">Flatworm</name>
    <dbReference type="NCBI Taxonomy" id="53468"/>
    <lineage>
        <taxon>Eukaryota</taxon>
        <taxon>Metazoa</taxon>
        <taxon>Spiralia</taxon>
        <taxon>Lophotrochozoa</taxon>
        <taxon>Platyhelminthes</taxon>
        <taxon>Cestoda</taxon>
        <taxon>Eucestoda</taxon>
        <taxon>Cyclophyllidea</taxon>
        <taxon>Mesocestoididae</taxon>
        <taxon>Mesocestoides</taxon>
    </lineage>
</organism>
<protein>
    <recommendedName>
        <fullName evidence="2">CKK domain-containing protein</fullName>
    </recommendedName>
</protein>
<dbReference type="PANTHER" id="PTHR21595">
    <property type="entry name" value="PATRONIN"/>
    <property type="match status" value="1"/>
</dbReference>
<sequence>MFLSNRSIKDTGMSACQLYRRIHGGQRQWHSLSGFRMWACKCLDAQKASGCSSGHRDLSGGENKSPTFYEILKLVKKDSLEMASKLTVWPRVPRRFPGLNLVLTAAEMKKNLQRKAIILTRWNANRIRNKALDAFFTESAGQSTRSCLCESPSRFQNNPSNLIQSTSKEREGVQIEGENHFNQEAFGNLSVGLLEARKGSALMLTTGTVDQSLKSEGIPLVKSSQTTWHDRPSSSSVDLADELSPMSLSEDVTISSVSAASVSDSCCESISVDCVDILRSHQTPECTASGMTRQRESEEQNCVVDAAQAISNCINAENEHFHITPESFIASQEAPKEDIKSESSECNASEECPKVNCVVSDKKARFSSEYKHHEVGQIRSGGVKSALPGVTRHITAIKAEGSTGIAPECAQRAQDCSDTCPRGKRLSQEHLTKPKNTRSYVEAFEGRINPLAGTSANAKHTVSQKDAHRVCLTEDVTCCRRPTSCLLSPTGKTTPSPQLHVKPTVRSNRRTIMNAILHRCLVGRVQEALKLEVLQELGSTDGSHFVILLKNGQQYSGLFLLNNEVLTRITGVGPRQITTQMVEHFYKYDSGTKSFVEIELTKHLSTAVDAVALMVSHNRKLT</sequence>
<evidence type="ECO:0000313" key="3">
    <source>
        <dbReference type="EMBL" id="VDD74891.1"/>
    </source>
</evidence>
<dbReference type="OrthoDB" id="2125658at2759"/>
<comment type="domain">
    <text evidence="1">The CKK domain binds microtubules.</text>
</comment>
<proteinExistence type="inferred from homology"/>
<dbReference type="InterPro" id="IPR011033">
    <property type="entry name" value="PRC_barrel-like_sf"/>
</dbReference>
<name>A0A158QSI4_MESCO</name>
<dbReference type="GO" id="GO:0031122">
    <property type="term" value="P:cytoplasmic microtubule organization"/>
    <property type="evidence" value="ECO:0007669"/>
    <property type="project" value="TreeGrafter"/>
</dbReference>
<gene>
    <name evidence="3" type="ORF">MCOS_LOCUS894</name>
</gene>
<accession>A0A158QSI4</accession>
<keyword evidence="1" id="KW-0493">Microtubule</keyword>
<dbReference type="InterPro" id="IPR014797">
    <property type="entry name" value="CKK_CAMSAP"/>
</dbReference>
<dbReference type="STRING" id="53468.A0A158QSI4"/>
<dbReference type="AlphaFoldDB" id="A0A158QSI4"/>
<evidence type="ECO:0000313" key="4">
    <source>
        <dbReference type="Proteomes" id="UP000267029"/>
    </source>
</evidence>
<dbReference type="SMART" id="SM01051">
    <property type="entry name" value="CAMSAP_CKK"/>
    <property type="match status" value="1"/>
</dbReference>
<dbReference type="GO" id="GO:0005516">
    <property type="term" value="F:calmodulin binding"/>
    <property type="evidence" value="ECO:0007669"/>
    <property type="project" value="InterPro"/>
</dbReference>
<dbReference type="Proteomes" id="UP000267029">
    <property type="component" value="Unassembled WGS sequence"/>
</dbReference>
<evidence type="ECO:0000259" key="2">
    <source>
        <dbReference type="PROSITE" id="PS51508"/>
    </source>
</evidence>
<dbReference type="PANTHER" id="PTHR21595:SF0">
    <property type="entry name" value="PATRONIN"/>
    <property type="match status" value="1"/>
</dbReference>